<comment type="catalytic activity">
    <reaction evidence="1 6">
        <text>GTP + H2O = 7,8-dihydroneopterin 3'-triphosphate + formate + H(+)</text>
        <dbReference type="Rhea" id="RHEA:17473"/>
        <dbReference type="ChEBI" id="CHEBI:15377"/>
        <dbReference type="ChEBI" id="CHEBI:15378"/>
        <dbReference type="ChEBI" id="CHEBI:15740"/>
        <dbReference type="ChEBI" id="CHEBI:37565"/>
        <dbReference type="ChEBI" id="CHEBI:58462"/>
        <dbReference type="EC" id="3.5.4.16"/>
    </reaction>
</comment>
<proteinExistence type="inferred from homology"/>
<feature type="binding site" evidence="6">
    <location>
        <position position="91"/>
    </location>
    <ligand>
        <name>Zn(2+)</name>
        <dbReference type="ChEBI" id="CHEBI:29105"/>
    </ligand>
</feature>
<evidence type="ECO:0000256" key="6">
    <source>
        <dbReference type="HAMAP-Rule" id="MF_00223"/>
    </source>
</evidence>
<keyword evidence="6" id="KW-0479">Metal-binding</keyword>
<evidence type="ECO:0000313" key="8">
    <source>
        <dbReference type="EMBL" id="MDQ9171195.1"/>
    </source>
</evidence>
<accession>A0ABU1BQA5</accession>
<dbReference type="PROSITE" id="PS00860">
    <property type="entry name" value="GTP_CYCLOHYDROL_1_2"/>
    <property type="match status" value="1"/>
</dbReference>
<evidence type="ECO:0000259" key="7">
    <source>
        <dbReference type="Pfam" id="PF01227"/>
    </source>
</evidence>
<dbReference type="GO" id="GO:0003934">
    <property type="term" value="F:GTP cyclohydrolase I activity"/>
    <property type="evidence" value="ECO:0007669"/>
    <property type="project" value="UniProtKB-EC"/>
</dbReference>
<evidence type="ECO:0000256" key="4">
    <source>
        <dbReference type="ARBA" id="ARBA00022563"/>
    </source>
</evidence>
<dbReference type="NCBIfam" id="NF006825">
    <property type="entry name" value="PRK09347.1-2"/>
    <property type="match status" value="1"/>
</dbReference>
<keyword evidence="6" id="KW-0547">Nucleotide-binding</keyword>
<feature type="binding site" evidence="6">
    <location>
        <position position="162"/>
    </location>
    <ligand>
        <name>Zn(2+)</name>
        <dbReference type="ChEBI" id="CHEBI:29105"/>
    </ligand>
</feature>
<evidence type="ECO:0000256" key="2">
    <source>
        <dbReference type="ARBA" id="ARBA00005080"/>
    </source>
</evidence>
<evidence type="ECO:0000256" key="5">
    <source>
        <dbReference type="ARBA" id="ARBA00022801"/>
    </source>
</evidence>
<feature type="domain" description="GTP cyclohydrolase I" evidence="7">
    <location>
        <begin position="21"/>
        <end position="198"/>
    </location>
</feature>
<organism evidence="8 9">
    <name type="scientific">Keguizhuia sedimenti</name>
    <dbReference type="NCBI Taxonomy" id="3064264"/>
    <lineage>
        <taxon>Bacteria</taxon>
        <taxon>Pseudomonadati</taxon>
        <taxon>Pseudomonadota</taxon>
        <taxon>Betaproteobacteria</taxon>
        <taxon>Burkholderiales</taxon>
        <taxon>Oxalobacteraceae</taxon>
        <taxon>Keguizhuia</taxon>
    </lineage>
</organism>
<dbReference type="Gene3D" id="3.30.1130.10">
    <property type="match status" value="1"/>
</dbReference>
<feature type="binding site" evidence="6">
    <location>
        <position position="94"/>
    </location>
    <ligand>
        <name>Zn(2+)</name>
        <dbReference type="ChEBI" id="CHEBI:29105"/>
    </ligand>
</feature>
<evidence type="ECO:0000256" key="3">
    <source>
        <dbReference type="ARBA" id="ARBA00008085"/>
    </source>
</evidence>
<keyword evidence="6" id="KW-0862">Zinc</keyword>
<gene>
    <name evidence="6 8" type="primary">folE</name>
    <name evidence="8" type="ORF">Q8A64_12345</name>
</gene>
<protein>
    <recommendedName>
        <fullName evidence="6">GTP cyclohydrolase 1</fullName>
        <ecNumber evidence="6">3.5.4.16</ecNumber>
    </recommendedName>
    <alternativeName>
        <fullName evidence="6">GTP cyclohydrolase I</fullName>
        <shortName evidence="6">GTP-CH-I</shortName>
    </alternativeName>
</protein>
<dbReference type="EMBL" id="JAUYVH010000007">
    <property type="protein sequence ID" value="MDQ9171195.1"/>
    <property type="molecule type" value="Genomic_DNA"/>
</dbReference>
<dbReference type="PANTHER" id="PTHR11109:SF7">
    <property type="entry name" value="GTP CYCLOHYDROLASE 1"/>
    <property type="match status" value="1"/>
</dbReference>
<dbReference type="PANTHER" id="PTHR11109">
    <property type="entry name" value="GTP CYCLOHYDROLASE I"/>
    <property type="match status" value="1"/>
</dbReference>
<evidence type="ECO:0000256" key="1">
    <source>
        <dbReference type="ARBA" id="ARBA00001052"/>
    </source>
</evidence>
<dbReference type="InterPro" id="IPR020602">
    <property type="entry name" value="GTP_CycHdrlase_I_dom"/>
</dbReference>
<dbReference type="Proteomes" id="UP001225596">
    <property type="component" value="Unassembled WGS sequence"/>
</dbReference>
<name>A0ABU1BQA5_9BURK</name>
<comment type="pathway">
    <text evidence="2 6">Cofactor biosynthesis; 7,8-dihydroneopterin triphosphate biosynthesis; 7,8-dihydroneopterin triphosphate from GTP: step 1/1.</text>
</comment>
<dbReference type="Pfam" id="PF01227">
    <property type="entry name" value="GTP_cyclohydroI"/>
    <property type="match status" value="1"/>
</dbReference>
<reference evidence="8 9" key="1">
    <citation type="submission" date="2023-08" db="EMBL/GenBank/DDBJ databases">
        <title>Oxalobacteraceae gen .nov., isolated from river sludge outside the plant.</title>
        <authorList>
            <person name="Zhao S.Y."/>
        </authorList>
    </citation>
    <scope>NUCLEOTIDE SEQUENCE [LARGE SCALE GENOMIC DNA]</scope>
    <source>
        <strain evidence="8 9">R-40</strain>
    </source>
</reference>
<dbReference type="RefSeq" id="WP_338437130.1">
    <property type="nucleotide sequence ID" value="NZ_JAUYVH010000007.1"/>
</dbReference>
<dbReference type="EC" id="3.5.4.16" evidence="6"/>
<dbReference type="Gene3D" id="1.10.286.10">
    <property type="match status" value="1"/>
</dbReference>
<sequence>MDLCEHSRWNKNVQEERHFTEQDWRRLLIHLGEDPARQGLLETPSRVEKAWKHWTSGYKKDPAEILKVFEDGAEEYSELIVVRGIPVYSHCEHHMAPFFGSAAIGYTPNGRIVGLSKLTRLVDCFARRLQVQERLTMQIAGALMKYVQPLSVGVVIQCRHMCMESRGIQASGEETVTSALLGEMQTNFGLRSEFLSQIKTRP</sequence>
<dbReference type="NCBIfam" id="NF006826">
    <property type="entry name" value="PRK09347.1-3"/>
    <property type="match status" value="1"/>
</dbReference>
<comment type="subunit">
    <text evidence="6">Homopolymer.</text>
</comment>
<keyword evidence="5 6" id="KW-0378">Hydrolase</keyword>
<keyword evidence="6" id="KW-0342">GTP-binding</keyword>
<dbReference type="SUPFAM" id="SSF55620">
    <property type="entry name" value="Tetrahydrobiopterin biosynthesis enzymes-like"/>
    <property type="match status" value="1"/>
</dbReference>
<dbReference type="HAMAP" id="MF_00223">
    <property type="entry name" value="FolE"/>
    <property type="match status" value="1"/>
</dbReference>
<keyword evidence="4 6" id="KW-0554">One-carbon metabolism</keyword>
<comment type="caution">
    <text evidence="8">The sequence shown here is derived from an EMBL/GenBank/DDBJ whole genome shotgun (WGS) entry which is preliminary data.</text>
</comment>
<dbReference type="InterPro" id="IPR043133">
    <property type="entry name" value="GTP-CH-I_C/QueF"/>
</dbReference>
<dbReference type="InterPro" id="IPR043134">
    <property type="entry name" value="GTP-CH-I_N"/>
</dbReference>
<comment type="similarity">
    <text evidence="3 6">Belongs to the GTP cyclohydrolase I family.</text>
</comment>
<dbReference type="InterPro" id="IPR001474">
    <property type="entry name" value="GTP_CycHdrlase_I"/>
</dbReference>
<dbReference type="PROSITE" id="PS00859">
    <property type="entry name" value="GTP_CYCLOHYDROL_1_1"/>
    <property type="match status" value="1"/>
</dbReference>
<keyword evidence="9" id="KW-1185">Reference proteome</keyword>
<dbReference type="InterPro" id="IPR018234">
    <property type="entry name" value="GTP_CycHdrlase_I_CS"/>
</dbReference>
<evidence type="ECO:0000313" key="9">
    <source>
        <dbReference type="Proteomes" id="UP001225596"/>
    </source>
</evidence>
<dbReference type="NCBIfam" id="TIGR00063">
    <property type="entry name" value="folE"/>
    <property type="match status" value="1"/>
</dbReference>